<proteinExistence type="predicted"/>
<keyword evidence="2" id="KW-1185">Reference proteome</keyword>
<gene>
    <name evidence="1" type="ORF">J2Z28_005949</name>
</gene>
<comment type="caution">
    <text evidence="1">The sequence shown here is derived from an EMBL/GenBank/DDBJ whole genome shotgun (WGS) entry which is preliminary data.</text>
</comment>
<evidence type="ECO:0000313" key="2">
    <source>
        <dbReference type="Proteomes" id="UP000810207"/>
    </source>
</evidence>
<dbReference type="EMBL" id="JAGIKV010000035">
    <property type="protein sequence ID" value="MBP2249254.1"/>
    <property type="molecule type" value="Genomic_DNA"/>
</dbReference>
<protein>
    <submittedName>
        <fullName evidence="1">Uncharacterized protein</fullName>
    </submittedName>
</protein>
<dbReference type="RefSeq" id="WP_211085449.1">
    <property type="nucleotide sequence ID" value="NZ_CBCSLC010000001.1"/>
</dbReference>
<dbReference type="Proteomes" id="UP000810207">
    <property type="component" value="Unassembled WGS sequence"/>
</dbReference>
<sequence>MKDILYIQIIVNYVESAKAFRENTAAVSSYEGSPLEPEFEALWQAREDIFNRWHNAAETLRELPPEYMAQAVAEIEKI</sequence>
<name>A0ABS4S3V1_PAEXY</name>
<evidence type="ECO:0000313" key="1">
    <source>
        <dbReference type="EMBL" id="MBP2249254.1"/>
    </source>
</evidence>
<reference evidence="1 2" key="1">
    <citation type="submission" date="2021-03" db="EMBL/GenBank/DDBJ databases">
        <title>Genomic Encyclopedia of Type Strains, Phase IV (KMG-IV): sequencing the most valuable type-strain genomes for metagenomic binning, comparative biology and taxonomic classification.</title>
        <authorList>
            <person name="Goeker M."/>
        </authorList>
    </citation>
    <scope>NUCLEOTIDE SEQUENCE [LARGE SCALE GENOMIC DNA]</scope>
    <source>
        <strain evidence="1 2">DSM 21292</strain>
    </source>
</reference>
<organism evidence="1 2">
    <name type="scientific">Paenibacillus xylanexedens</name>
    <dbReference type="NCBI Taxonomy" id="528191"/>
    <lineage>
        <taxon>Bacteria</taxon>
        <taxon>Bacillati</taxon>
        <taxon>Bacillota</taxon>
        <taxon>Bacilli</taxon>
        <taxon>Bacillales</taxon>
        <taxon>Paenibacillaceae</taxon>
        <taxon>Paenibacillus</taxon>
    </lineage>
</organism>
<accession>A0ABS4S3V1</accession>